<keyword evidence="6 7" id="KW-0472">Membrane</keyword>
<evidence type="ECO:0000256" key="5">
    <source>
        <dbReference type="ARBA" id="ARBA00022989"/>
    </source>
</evidence>
<evidence type="ECO:0000256" key="6">
    <source>
        <dbReference type="ARBA" id="ARBA00023136"/>
    </source>
</evidence>
<comment type="subcellular location">
    <subcellularLocation>
        <location evidence="1">Cell inner membrane</location>
        <topology evidence="1">Multi-pass membrane protein</topology>
    </subcellularLocation>
</comment>
<evidence type="ECO:0000256" key="2">
    <source>
        <dbReference type="ARBA" id="ARBA00022475"/>
    </source>
</evidence>
<dbReference type="PANTHER" id="PTHR33362:SF2">
    <property type="entry name" value="TRAP TRANSPORTER LARGE PERMEASE PROTEIN"/>
    <property type="match status" value="1"/>
</dbReference>
<feature type="transmembrane region" description="Helical" evidence="7">
    <location>
        <begin position="130"/>
        <end position="150"/>
    </location>
</feature>
<dbReference type="Proteomes" id="UP001407405">
    <property type="component" value="Unassembled WGS sequence"/>
</dbReference>
<feature type="transmembrane region" description="Helical" evidence="7">
    <location>
        <begin position="256"/>
        <end position="272"/>
    </location>
</feature>
<keyword evidence="2" id="KW-1003">Cell membrane</keyword>
<evidence type="ECO:0000313" key="10">
    <source>
        <dbReference type="Proteomes" id="UP001407405"/>
    </source>
</evidence>
<feature type="transmembrane region" description="Helical" evidence="7">
    <location>
        <begin position="284"/>
        <end position="310"/>
    </location>
</feature>
<evidence type="ECO:0000256" key="3">
    <source>
        <dbReference type="ARBA" id="ARBA00022519"/>
    </source>
</evidence>
<feature type="transmembrane region" description="Helical" evidence="7">
    <location>
        <begin position="6"/>
        <end position="34"/>
    </location>
</feature>
<feature type="transmembrane region" description="Helical" evidence="7">
    <location>
        <begin position="170"/>
        <end position="192"/>
    </location>
</feature>
<evidence type="ECO:0000256" key="7">
    <source>
        <dbReference type="SAM" id="Phobius"/>
    </source>
</evidence>
<dbReference type="EMBL" id="JBCITM010000018">
    <property type="protein sequence ID" value="MEN1761598.1"/>
    <property type="molecule type" value="Genomic_DNA"/>
</dbReference>
<name>A0ABU9VWQ7_9CLOT</name>
<dbReference type="Pfam" id="PF06808">
    <property type="entry name" value="DctM"/>
    <property type="match status" value="1"/>
</dbReference>
<dbReference type="NCBIfam" id="TIGR00786">
    <property type="entry name" value="dctM"/>
    <property type="match status" value="1"/>
</dbReference>
<feature type="transmembrane region" description="Helical" evidence="7">
    <location>
        <begin position="232"/>
        <end position="250"/>
    </location>
</feature>
<protein>
    <submittedName>
        <fullName evidence="9">TRAP transporter large permease</fullName>
    </submittedName>
</protein>
<keyword evidence="5 7" id="KW-1133">Transmembrane helix</keyword>
<evidence type="ECO:0000256" key="1">
    <source>
        <dbReference type="ARBA" id="ARBA00004429"/>
    </source>
</evidence>
<evidence type="ECO:0000313" key="9">
    <source>
        <dbReference type="EMBL" id="MEN1761598.1"/>
    </source>
</evidence>
<evidence type="ECO:0000259" key="8">
    <source>
        <dbReference type="Pfam" id="PF06808"/>
    </source>
</evidence>
<dbReference type="InterPro" id="IPR004681">
    <property type="entry name" value="TRAP_DctM"/>
</dbReference>
<dbReference type="PIRSF" id="PIRSF006066">
    <property type="entry name" value="HI0050"/>
    <property type="match status" value="1"/>
</dbReference>
<evidence type="ECO:0000256" key="4">
    <source>
        <dbReference type="ARBA" id="ARBA00022692"/>
    </source>
</evidence>
<proteinExistence type="predicted"/>
<dbReference type="InterPro" id="IPR010656">
    <property type="entry name" value="DctM"/>
</dbReference>
<comment type="caution">
    <text evidence="9">The sequence shown here is derived from an EMBL/GenBank/DDBJ whole genome shotgun (WGS) entry which is preliminary data.</text>
</comment>
<keyword evidence="4 7" id="KW-0812">Transmembrane</keyword>
<keyword evidence="3" id="KW-0997">Cell inner membrane</keyword>
<dbReference type="RefSeq" id="WP_343186886.1">
    <property type="nucleotide sequence ID" value="NZ_JBCITM010000018.1"/>
</dbReference>
<keyword evidence="10" id="KW-1185">Reference proteome</keyword>
<organism evidence="9 10">
    <name type="scientific">Anoxynatronum sibiricum</name>
    <dbReference type="NCBI Taxonomy" id="210623"/>
    <lineage>
        <taxon>Bacteria</taxon>
        <taxon>Bacillati</taxon>
        <taxon>Bacillota</taxon>
        <taxon>Clostridia</taxon>
        <taxon>Eubacteriales</taxon>
        <taxon>Clostridiaceae</taxon>
        <taxon>Anoxynatronum</taxon>
    </lineage>
</organism>
<sequence>MAVPILFAALFVFLMIGVPVGFAIGGATMLSMAMASNLKMIINAQYCYSGIFSFTVMAIPFFMLAGIIMSTGGIARRIVNFASALISFVNGAIGCVTIIACMFFGALSGSGMATTSAIGGMMIPEMKKRGYDPAYAATIVCFGGIVGPIIPPSLSFVLYGAATGVSISRLFLAGIIPGIIMGLLFLVANIVICTMKGVDLKHNSHNDSDEKVPLREAMAYRFSEILKSIKDGFWALLSPVIILGGIYSGVFTPTEAACVSVVYSIIISMFVYQDLDFAGLKQVFLDTAVLNGITSFLLGFSTVFSTFMTYERVPQMITQFLTTVSDNPAVVLIFINLILLCVGLFLDTVPAIIVMAPMLMPTVNALGINPIHFGVVMAVNLALGLCTPPYGCNLFVGAAVAKVKMEDMFPYILPLFMVGLVGLALISFVPWFSLVFIN</sequence>
<feature type="domain" description="TRAP C4-dicarboxylate transport system permease DctM subunit" evidence="8">
    <location>
        <begin position="7"/>
        <end position="432"/>
    </location>
</feature>
<dbReference type="PANTHER" id="PTHR33362">
    <property type="entry name" value="SIALIC ACID TRAP TRANSPORTER PERMEASE PROTEIN SIAT-RELATED"/>
    <property type="match status" value="1"/>
</dbReference>
<accession>A0ABU9VWQ7</accession>
<feature type="transmembrane region" description="Helical" evidence="7">
    <location>
        <begin position="81"/>
        <end position="109"/>
    </location>
</feature>
<feature type="transmembrane region" description="Helical" evidence="7">
    <location>
        <begin position="46"/>
        <end position="69"/>
    </location>
</feature>
<feature type="transmembrane region" description="Helical" evidence="7">
    <location>
        <begin position="411"/>
        <end position="437"/>
    </location>
</feature>
<reference evidence="9 10" key="1">
    <citation type="submission" date="2024-04" db="EMBL/GenBank/DDBJ databases">
        <title>Genome sequencing and metabolic network reconstruction of aminoacids and betaine degradation by Anoxynatronum sibiricum.</title>
        <authorList>
            <person name="Detkova E.N."/>
            <person name="Boltjanskaja Y.V."/>
            <person name="Mardanov A.V."/>
            <person name="Kevbrin V."/>
        </authorList>
    </citation>
    <scope>NUCLEOTIDE SEQUENCE [LARGE SCALE GENOMIC DNA]</scope>
    <source>
        <strain evidence="9 10">Z-7981</strain>
    </source>
</reference>
<feature type="transmembrane region" description="Helical" evidence="7">
    <location>
        <begin position="371"/>
        <end position="391"/>
    </location>
</feature>
<feature type="transmembrane region" description="Helical" evidence="7">
    <location>
        <begin position="330"/>
        <end position="359"/>
    </location>
</feature>
<gene>
    <name evidence="9" type="ORF">AAIG11_14010</name>
</gene>